<dbReference type="EMBL" id="MBDN02000174">
    <property type="protein sequence ID" value="RLN78791.1"/>
    <property type="molecule type" value="Genomic_DNA"/>
</dbReference>
<name>A0A3R7GVP6_9STRA</name>
<dbReference type="EMBL" id="JPWU03000131">
    <property type="protein sequence ID" value="KAG2525249.1"/>
    <property type="molecule type" value="Genomic_DNA"/>
</dbReference>
<evidence type="ECO:0000313" key="3">
    <source>
        <dbReference type="EMBL" id="KAG2525249.1"/>
    </source>
</evidence>
<gene>
    <name evidence="4" type="ORF">BBI17_005746</name>
    <name evidence="5" type="ORF">BBO99_00005732</name>
    <name evidence="2" type="ORF">JM16_006861</name>
    <name evidence="3" type="ORF">JM18_004991</name>
</gene>
<reference evidence="2" key="1">
    <citation type="journal article" date="2015" name="Genom Data">
        <title>Genome sequences of six Phytophthora species associated with forests in New Zealand.</title>
        <authorList>
            <person name="Studholme D.J."/>
            <person name="McDougal R.L."/>
            <person name="Sambles C."/>
            <person name="Hansen E."/>
            <person name="Hardy G."/>
            <person name="Grant M."/>
            <person name="Ganley R.J."/>
            <person name="Williams N.M."/>
        </authorList>
    </citation>
    <scope>NUCLEOTIDE SEQUENCE</scope>
    <source>
        <strain evidence="2">NZFS 2646</strain>
        <strain evidence="3">NZFS 3630</strain>
    </source>
</reference>
<evidence type="ECO:0000256" key="1">
    <source>
        <dbReference type="SAM" id="MobiDB-lite"/>
    </source>
</evidence>
<dbReference type="EMBL" id="JPWV03000251">
    <property type="protein sequence ID" value="KAG2520136.1"/>
    <property type="molecule type" value="Genomic_DNA"/>
</dbReference>
<feature type="region of interest" description="Disordered" evidence="1">
    <location>
        <begin position="1"/>
        <end position="96"/>
    </location>
</feature>
<accession>A0A3R7GVP6</accession>
<evidence type="ECO:0000313" key="7">
    <source>
        <dbReference type="Proteomes" id="UP000285883"/>
    </source>
</evidence>
<organism evidence="5 6">
    <name type="scientific">Phytophthora kernoviae</name>
    <dbReference type="NCBI Taxonomy" id="325452"/>
    <lineage>
        <taxon>Eukaryota</taxon>
        <taxon>Sar</taxon>
        <taxon>Stramenopiles</taxon>
        <taxon>Oomycota</taxon>
        <taxon>Peronosporomycetes</taxon>
        <taxon>Peronosporales</taxon>
        <taxon>Peronosporaceae</taxon>
        <taxon>Phytophthora</taxon>
    </lineage>
</organism>
<comment type="caution">
    <text evidence="5">The sequence shown here is derived from an EMBL/GenBank/DDBJ whole genome shotgun (WGS) entry which is preliminary data.</text>
</comment>
<keyword evidence="6" id="KW-1185">Reference proteome</keyword>
<evidence type="ECO:0000313" key="2">
    <source>
        <dbReference type="EMBL" id="KAG2520136.1"/>
    </source>
</evidence>
<evidence type="ECO:0000313" key="5">
    <source>
        <dbReference type="EMBL" id="RLN78791.1"/>
    </source>
</evidence>
<dbReference type="AlphaFoldDB" id="A0A3R7GVP6"/>
<protein>
    <submittedName>
        <fullName evidence="5">Uncharacterized protein</fullName>
    </submittedName>
</protein>
<evidence type="ECO:0000313" key="6">
    <source>
        <dbReference type="Proteomes" id="UP000285624"/>
    </source>
</evidence>
<dbReference type="Proteomes" id="UP000285883">
    <property type="component" value="Unassembled WGS sequence"/>
</dbReference>
<evidence type="ECO:0000313" key="4">
    <source>
        <dbReference type="EMBL" id="RLN36975.1"/>
    </source>
</evidence>
<feature type="compositionally biased region" description="Basic and acidic residues" evidence="1">
    <location>
        <begin position="80"/>
        <end position="90"/>
    </location>
</feature>
<dbReference type="Proteomes" id="UP000285624">
    <property type="component" value="Unassembled WGS sequence"/>
</dbReference>
<sequence>MEDVITASQATTNGSECVPESESEHEKEDGIIENKNEVIEILDSQPSPAVLKKQQTPPATLTRSSSTHGSGDEFSIGTTDSDKKEPTARELRRRNRNSLTLWLLEPAYTQVLHGLPNTKGSSKIPDAKYCYSVPG</sequence>
<dbReference type="STRING" id="325452.A0A3R7GVP6"/>
<dbReference type="EMBL" id="MAYM02000676">
    <property type="protein sequence ID" value="RLN36975.1"/>
    <property type="molecule type" value="Genomic_DNA"/>
</dbReference>
<feature type="compositionally biased region" description="Basic and acidic residues" evidence="1">
    <location>
        <begin position="22"/>
        <end position="38"/>
    </location>
</feature>
<feature type="compositionally biased region" description="Polar residues" evidence="1">
    <location>
        <begin position="1"/>
        <end position="15"/>
    </location>
</feature>
<dbReference type="Proteomes" id="UP000785171">
    <property type="component" value="Unassembled WGS sequence"/>
</dbReference>
<dbReference type="Proteomes" id="UP000792063">
    <property type="component" value="Unassembled WGS sequence"/>
</dbReference>
<reference evidence="6 7" key="2">
    <citation type="submission" date="2018-07" db="EMBL/GenBank/DDBJ databases">
        <title>Genome sequencing of oomycete isolates from Chile give support for New Zealand origin for Phytophthora kernoviae and make available the first Nothophytophthora sp. genome.</title>
        <authorList>
            <person name="Studholme D.J."/>
            <person name="Sanfuentes E."/>
            <person name="Panda P."/>
            <person name="Hill R."/>
            <person name="Sambles C."/>
            <person name="Grant M."/>
            <person name="Williams N.M."/>
            <person name="Mcdougal R.L."/>
        </authorList>
    </citation>
    <scope>NUCLEOTIDE SEQUENCE [LARGE SCALE GENOMIC DNA]</scope>
    <source>
        <strain evidence="4">Chile2</strain>
        <strain evidence="5">Chile4</strain>
    </source>
</reference>
<proteinExistence type="predicted"/>
<feature type="compositionally biased region" description="Polar residues" evidence="1">
    <location>
        <begin position="53"/>
        <end position="69"/>
    </location>
</feature>
<reference evidence="2" key="3">
    <citation type="submission" date="2020-06" db="EMBL/GenBank/DDBJ databases">
        <authorList>
            <person name="Studholme D.J."/>
        </authorList>
    </citation>
    <scope>NUCLEOTIDE SEQUENCE</scope>
    <source>
        <strain evidence="2">NZFS 2646</strain>
        <strain evidence="3">NZFS 3630</strain>
    </source>
</reference>